<dbReference type="OrthoDB" id="2161974at2759"/>
<evidence type="ECO:0000313" key="3">
    <source>
        <dbReference type="Proteomes" id="UP001152622"/>
    </source>
</evidence>
<dbReference type="AlphaFoldDB" id="A0A9Q1JCA6"/>
<comment type="caution">
    <text evidence="2">The sequence shown here is derived from an EMBL/GenBank/DDBJ whole genome shotgun (WGS) entry which is preliminary data.</text>
</comment>
<evidence type="ECO:0000313" key="2">
    <source>
        <dbReference type="EMBL" id="KAJ8381416.1"/>
    </source>
</evidence>
<accession>A0A9Q1JCA6</accession>
<keyword evidence="3" id="KW-1185">Reference proteome</keyword>
<gene>
    <name evidence="2" type="ORF">SKAU_G00021940</name>
</gene>
<dbReference type="Proteomes" id="UP001152622">
    <property type="component" value="Chromosome 1"/>
</dbReference>
<proteinExistence type="predicted"/>
<reference evidence="2" key="1">
    <citation type="journal article" date="2023" name="Science">
        <title>Genome structures resolve the early diversification of teleost fishes.</title>
        <authorList>
            <person name="Parey E."/>
            <person name="Louis A."/>
            <person name="Montfort J."/>
            <person name="Bouchez O."/>
            <person name="Roques C."/>
            <person name="Iampietro C."/>
            <person name="Lluch J."/>
            <person name="Castinel A."/>
            <person name="Donnadieu C."/>
            <person name="Desvignes T."/>
            <person name="Floi Bucao C."/>
            <person name="Jouanno E."/>
            <person name="Wen M."/>
            <person name="Mejri S."/>
            <person name="Dirks R."/>
            <person name="Jansen H."/>
            <person name="Henkel C."/>
            <person name="Chen W.J."/>
            <person name="Zahm M."/>
            <person name="Cabau C."/>
            <person name="Klopp C."/>
            <person name="Thompson A.W."/>
            <person name="Robinson-Rechavi M."/>
            <person name="Braasch I."/>
            <person name="Lecointre G."/>
            <person name="Bobe J."/>
            <person name="Postlethwait J.H."/>
            <person name="Berthelot C."/>
            <person name="Roest Crollius H."/>
            <person name="Guiguen Y."/>
        </authorList>
    </citation>
    <scope>NUCLEOTIDE SEQUENCE</scope>
    <source>
        <strain evidence="2">WJC10195</strain>
    </source>
</reference>
<sequence>MPVVGLSSKLQQPAVGSRPFHPAAPIPNLDRTARLRGRVPGTAASRRPGPPPAQSCQLSLKSPCGYQERVTPLGRDKDSEDSKVSKVSGVSPCISLPFTPSVGTCRHTTVALVRIARPAHPQNPFPNTPGLNIHSESAWQPLSTLNALTRSAVPDSGRQVAEFFEKAV</sequence>
<feature type="compositionally biased region" description="Basic and acidic residues" evidence="1">
    <location>
        <begin position="74"/>
        <end position="84"/>
    </location>
</feature>
<dbReference type="EMBL" id="JAINUF010000001">
    <property type="protein sequence ID" value="KAJ8381416.1"/>
    <property type="molecule type" value="Genomic_DNA"/>
</dbReference>
<protein>
    <submittedName>
        <fullName evidence="2">Uncharacterized protein</fullName>
    </submittedName>
</protein>
<name>A0A9Q1JCA6_SYNKA</name>
<feature type="region of interest" description="Disordered" evidence="1">
    <location>
        <begin position="1"/>
        <end position="87"/>
    </location>
</feature>
<organism evidence="2 3">
    <name type="scientific">Synaphobranchus kaupii</name>
    <name type="common">Kaup's arrowtooth eel</name>
    <dbReference type="NCBI Taxonomy" id="118154"/>
    <lineage>
        <taxon>Eukaryota</taxon>
        <taxon>Metazoa</taxon>
        <taxon>Chordata</taxon>
        <taxon>Craniata</taxon>
        <taxon>Vertebrata</taxon>
        <taxon>Euteleostomi</taxon>
        <taxon>Actinopterygii</taxon>
        <taxon>Neopterygii</taxon>
        <taxon>Teleostei</taxon>
        <taxon>Anguilliformes</taxon>
        <taxon>Synaphobranchidae</taxon>
        <taxon>Synaphobranchus</taxon>
    </lineage>
</organism>
<evidence type="ECO:0000256" key="1">
    <source>
        <dbReference type="SAM" id="MobiDB-lite"/>
    </source>
</evidence>